<evidence type="ECO:0000256" key="1">
    <source>
        <dbReference type="ARBA" id="ARBA00004236"/>
    </source>
</evidence>
<evidence type="ECO:0000256" key="2">
    <source>
        <dbReference type="ARBA" id="ARBA00009592"/>
    </source>
</evidence>
<proteinExistence type="inferred from homology"/>
<evidence type="ECO:0000256" key="7">
    <source>
        <dbReference type="ARBA" id="ARBA00022737"/>
    </source>
</evidence>
<sequence length="377" mass="41419">MDGVGDGGSAMEGFPILQKLETLDVSHNFLNASILSSLNGLTALTTLNLRDNLIDSFSAEGFSRSKELEILDLSFNSLNCSILTSLHGFTALRSLTLSANNFNRSLSAILDVQNLRNLKMLSLRDNYMSGSIEGLCQLKGLVELDISKNMFGGKLPECLSNLTNLRVLELSNNLFSGNFPSFTTNLTSLAYLSLYGTIPSSFGMLSNMEVLLMAENLLEGEIPIEISNLPKLQIIDLSENSLMISLPLYDQLDDDLHLEVEFRTKNNDYFYKGKVLENMTGLDLSCNKLTESLDLSNNNLSGKIPYELTQLNFLSIFNLSYNNLSGTPPSTGQFANFDEENYRGNPGLCGPLLSRKCEGIASSPSNDSGEKETKVDM</sequence>
<dbReference type="PANTHER" id="PTHR48062:SF52">
    <property type="entry name" value="RECEPTOR-LIKE PROTEIN 8-RELATED"/>
    <property type="match status" value="1"/>
</dbReference>
<dbReference type="SUPFAM" id="SSF52058">
    <property type="entry name" value="L domain-like"/>
    <property type="match status" value="1"/>
</dbReference>
<dbReference type="InterPro" id="IPR001633">
    <property type="entry name" value="EAL_dom"/>
</dbReference>
<dbReference type="SMART" id="SM00365">
    <property type="entry name" value="LRR_SD22"/>
    <property type="match status" value="6"/>
</dbReference>
<dbReference type="EMBL" id="DF974700">
    <property type="protein sequence ID" value="GAU50160.1"/>
    <property type="molecule type" value="Genomic_DNA"/>
</dbReference>
<keyword evidence="7" id="KW-0677">Repeat</keyword>
<dbReference type="InterPro" id="IPR001611">
    <property type="entry name" value="Leu-rich_rpt"/>
</dbReference>
<dbReference type="InterPro" id="IPR032675">
    <property type="entry name" value="LRR_dom_sf"/>
</dbReference>
<comment type="similarity">
    <text evidence="2">Belongs to the RLP family.</text>
</comment>
<feature type="domain" description="EAL" evidence="11">
    <location>
        <begin position="1"/>
        <end position="108"/>
    </location>
</feature>
<dbReference type="Proteomes" id="UP000242715">
    <property type="component" value="Unassembled WGS sequence"/>
</dbReference>
<keyword evidence="9" id="KW-0472">Membrane</keyword>
<dbReference type="Gene3D" id="3.80.10.10">
    <property type="entry name" value="Ribonuclease Inhibitor"/>
    <property type="match status" value="1"/>
</dbReference>
<dbReference type="InterPro" id="IPR003591">
    <property type="entry name" value="Leu-rich_rpt_typical-subtyp"/>
</dbReference>
<accession>A0A2Z6PGP3</accession>
<dbReference type="InterPro" id="IPR051502">
    <property type="entry name" value="RLP_Defense_Trigger"/>
</dbReference>
<evidence type="ECO:0000313" key="12">
    <source>
        <dbReference type="EMBL" id="GAU50160.1"/>
    </source>
</evidence>
<keyword evidence="4" id="KW-0433">Leucine-rich repeat</keyword>
<evidence type="ECO:0000256" key="9">
    <source>
        <dbReference type="ARBA" id="ARBA00023136"/>
    </source>
</evidence>
<dbReference type="AlphaFoldDB" id="A0A2Z6PGP3"/>
<name>A0A2Z6PGP3_TRISU</name>
<reference evidence="13" key="1">
    <citation type="journal article" date="2017" name="Front. Plant Sci.">
        <title>Climate Clever Clovers: New Paradigm to Reduce the Environmental Footprint of Ruminants by Breeding Low Methanogenic Forages Utilizing Haplotype Variation.</title>
        <authorList>
            <person name="Kaur P."/>
            <person name="Appels R."/>
            <person name="Bayer P.E."/>
            <person name="Keeble-Gagnere G."/>
            <person name="Wang J."/>
            <person name="Hirakawa H."/>
            <person name="Shirasawa K."/>
            <person name="Vercoe P."/>
            <person name="Stefanova K."/>
            <person name="Durmic Z."/>
            <person name="Nichols P."/>
            <person name="Revell C."/>
            <person name="Isobe S.N."/>
            <person name="Edwards D."/>
            <person name="Erskine W."/>
        </authorList>
    </citation>
    <scope>NUCLEOTIDE SEQUENCE [LARGE SCALE GENOMIC DNA]</scope>
    <source>
        <strain evidence="13">cv. Daliak</strain>
    </source>
</reference>
<keyword evidence="8" id="KW-1133">Transmembrane helix</keyword>
<evidence type="ECO:0000256" key="6">
    <source>
        <dbReference type="ARBA" id="ARBA00022729"/>
    </source>
</evidence>
<evidence type="ECO:0000256" key="4">
    <source>
        <dbReference type="ARBA" id="ARBA00022614"/>
    </source>
</evidence>
<keyword evidence="13" id="KW-1185">Reference proteome</keyword>
<dbReference type="PANTHER" id="PTHR48062">
    <property type="entry name" value="RECEPTOR-LIKE PROTEIN 14"/>
    <property type="match status" value="1"/>
</dbReference>
<evidence type="ECO:0000259" key="11">
    <source>
        <dbReference type="PROSITE" id="PS50883"/>
    </source>
</evidence>
<keyword evidence="6" id="KW-0732">Signal</keyword>
<evidence type="ECO:0000313" key="13">
    <source>
        <dbReference type="Proteomes" id="UP000242715"/>
    </source>
</evidence>
<gene>
    <name evidence="12" type="ORF">TSUD_263390</name>
</gene>
<organism evidence="12 13">
    <name type="scientific">Trifolium subterraneum</name>
    <name type="common">Subterranean clover</name>
    <dbReference type="NCBI Taxonomy" id="3900"/>
    <lineage>
        <taxon>Eukaryota</taxon>
        <taxon>Viridiplantae</taxon>
        <taxon>Streptophyta</taxon>
        <taxon>Embryophyta</taxon>
        <taxon>Tracheophyta</taxon>
        <taxon>Spermatophyta</taxon>
        <taxon>Magnoliopsida</taxon>
        <taxon>eudicotyledons</taxon>
        <taxon>Gunneridae</taxon>
        <taxon>Pentapetalae</taxon>
        <taxon>rosids</taxon>
        <taxon>fabids</taxon>
        <taxon>Fabales</taxon>
        <taxon>Fabaceae</taxon>
        <taxon>Papilionoideae</taxon>
        <taxon>50 kb inversion clade</taxon>
        <taxon>NPAAA clade</taxon>
        <taxon>Hologalegina</taxon>
        <taxon>IRL clade</taxon>
        <taxon>Trifolieae</taxon>
        <taxon>Trifolium</taxon>
    </lineage>
</organism>
<evidence type="ECO:0000256" key="10">
    <source>
        <dbReference type="ARBA" id="ARBA00037847"/>
    </source>
</evidence>
<protein>
    <recommendedName>
        <fullName evidence="11">EAL domain-containing protein</fullName>
    </recommendedName>
</protein>
<evidence type="ECO:0000256" key="8">
    <source>
        <dbReference type="ARBA" id="ARBA00022989"/>
    </source>
</evidence>
<dbReference type="PROSITE" id="PS50883">
    <property type="entry name" value="EAL"/>
    <property type="match status" value="1"/>
</dbReference>
<evidence type="ECO:0000256" key="3">
    <source>
        <dbReference type="ARBA" id="ARBA00022475"/>
    </source>
</evidence>
<comment type="subcellular location">
    <subcellularLocation>
        <location evidence="1">Cell membrane</location>
    </subcellularLocation>
    <subcellularLocation>
        <location evidence="10">Endomembrane system</location>
        <topology evidence="10">Single-pass membrane protein</topology>
    </subcellularLocation>
</comment>
<keyword evidence="5" id="KW-0812">Transmembrane</keyword>
<dbReference type="SMART" id="SM00369">
    <property type="entry name" value="LRR_TYP"/>
    <property type="match status" value="7"/>
</dbReference>
<dbReference type="Pfam" id="PF00560">
    <property type="entry name" value="LRR_1"/>
    <property type="match status" value="5"/>
</dbReference>
<evidence type="ECO:0000256" key="5">
    <source>
        <dbReference type="ARBA" id="ARBA00022692"/>
    </source>
</evidence>
<dbReference type="Pfam" id="PF13855">
    <property type="entry name" value="LRR_8"/>
    <property type="match status" value="1"/>
</dbReference>
<dbReference type="OrthoDB" id="4691307at2759"/>
<keyword evidence="3" id="KW-1003">Cell membrane</keyword>